<keyword evidence="4" id="KW-0472">Membrane</keyword>
<dbReference type="EMBL" id="QFLI01000004">
    <property type="protein sequence ID" value="PXY00986.1"/>
    <property type="molecule type" value="Genomic_DNA"/>
</dbReference>
<comment type="similarity">
    <text evidence="2">Belongs to the SusD family.</text>
</comment>
<dbReference type="Pfam" id="PF07980">
    <property type="entry name" value="SusD_RagB"/>
    <property type="match status" value="1"/>
</dbReference>
<feature type="domain" description="SusD-like N-terminal" evidence="7">
    <location>
        <begin position="99"/>
        <end position="229"/>
    </location>
</feature>
<dbReference type="Pfam" id="PF14322">
    <property type="entry name" value="SusD-like_3"/>
    <property type="match status" value="1"/>
</dbReference>
<dbReference type="InterPro" id="IPR033985">
    <property type="entry name" value="SusD-like_N"/>
</dbReference>
<evidence type="ECO:0000313" key="9">
    <source>
        <dbReference type="Proteomes" id="UP000248079"/>
    </source>
</evidence>
<evidence type="ECO:0000256" key="2">
    <source>
        <dbReference type="ARBA" id="ARBA00006275"/>
    </source>
</evidence>
<evidence type="ECO:0000256" key="3">
    <source>
        <dbReference type="ARBA" id="ARBA00022729"/>
    </source>
</evidence>
<evidence type="ECO:0000259" key="7">
    <source>
        <dbReference type="Pfam" id="PF14322"/>
    </source>
</evidence>
<protein>
    <submittedName>
        <fullName evidence="8">RagB/SusD family nutrient uptake outer membrane protein</fullName>
    </submittedName>
</protein>
<dbReference type="CDD" id="cd08977">
    <property type="entry name" value="SusD"/>
    <property type="match status" value="1"/>
</dbReference>
<reference evidence="8 9" key="1">
    <citation type="submission" date="2018-05" db="EMBL/GenBank/DDBJ databases">
        <title>Marinifilum breve JC075T sp. nov., a marine bacterium isolated from Yongle Blue Hole in the South China Sea.</title>
        <authorList>
            <person name="Fu T."/>
        </authorList>
    </citation>
    <scope>NUCLEOTIDE SEQUENCE [LARGE SCALE GENOMIC DNA]</scope>
    <source>
        <strain evidence="8 9">JC075</strain>
    </source>
</reference>
<proteinExistence type="inferred from homology"/>
<organism evidence="8 9">
    <name type="scientific">Marinifilum breve</name>
    <dbReference type="NCBI Taxonomy" id="2184082"/>
    <lineage>
        <taxon>Bacteria</taxon>
        <taxon>Pseudomonadati</taxon>
        <taxon>Bacteroidota</taxon>
        <taxon>Bacteroidia</taxon>
        <taxon>Marinilabiliales</taxon>
        <taxon>Marinifilaceae</taxon>
    </lineage>
</organism>
<evidence type="ECO:0000259" key="6">
    <source>
        <dbReference type="Pfam" id="PF07980"/>
    </source>
</evidence>
<dbReference type="GO" id="GO:0009279">
    <property type="term" value="C:cell outer membrane"/>
    <property type="evidence" value="ECO:0007669"/>
    <property type="project" value="UniProtKB-SubCell"/>
</dbReference>
<dbReference type="InterPro" id="IPR011990">
    <property type="entry name" value="TPR-like_helical_dom_sf"/>
</dbReference>
<evidence type="ECO:0000256" key="5">
    <source>
        <dbReference type="ARBA" id="ARBA00023237"/>
    </source>
</evidence>
<dbReference type="AlphaFoldDB" id="A0A2V3ZXD0"/>
<dbReference type="InterPro" id="IPR012944">
    <property type="entry name" value="SusD_RagB_dom"/>
</dbReference>
<comment type="caution">
    <text evidence="8">The sequence shown here is derived from an EMBL/GenBank/DDBJ whole genome shotgun (WGS) entry which is preliminary data.</text>
</comment>
<gene>
    <name evidence="8" type="ORF">DF185_10015</name>
</gene>
<keyword evidence="3" id="KW-0732">Signal</keyword>
<name>A0A2V3ZXD0_9BACT</name>
<dbReference type="Gene3D" id="1.25.40.390">
    <property type="match status" value="1"/>
</dbReference>
<sequence>MKNIIKYTYLLLLLVGFAACEDEFIEKQPLDEVAPETLFETEAGFRTALDGVYAAMKGDFLGYNFCIYTIPENINDDIIAGSPYGFTFENTHADIHSLNYDYQSFQLEGFWKFAYEAINNANSIIKYGQNSSLRNKDQFVAEALAQRALIHYDLYRFFAPAYAVNTDALAVPYRLETDELLVKKPRNTVQEVIQYVLDDLNAAEKMATNDVNSYRISKTAIQALLARVYHETGNYENAMKFAKEALKDTRYDLDTDASALENQWRQDDSNEIIFRIRFDEKDNGSNAAMFAIPLYSSFPYYVSNDLLNLYDQTNDIRFDVYFESDPMGSGNYYPEKHVGMRTADYDNYNAGAIDIKLVRVPELYLIIAESAAREGLSEAETYLNALRNARGIGDYSGDLLTEVMNERRRELAFEGFRFTDLKRLQMGFTRPDGSGLTADSPRFALPIPKLEIDRSGIQQNPGY</sequence>
<evidence type="ECO:0000256" key="1">
    <source>
        <dbReference type="ARBA" id="ARBA00004442"/>
    </source>
</evidence>
<feature type="domain" description="RagB/SusD" evidence="6">
    <location>
        <begin position="331"/>
        <end position="463"/>
    </location>
</feature>
<dbReference type="Proteomes" id="UP000248079">
    <property type="component" value="Unassembled WGS sequence"/>
</dbReference>
<evidence type="ECO:0000256" key="4">
    <source>
        <dbReference type="ARBA" id="ARBA00023136"/>
    </source>
</evidence>
<keyword evidence="9" id="KW-1185">Reference proteome</keyword>
<dbReference type="OrthoDB" id="1080118at2"/>
<keyword evidence="5" id="KW-0998">Cell outer membrane</keyword>
<comment type="subcellular location">
    <subcellularLocation>
        <location evidence="1">Cell outer membrane</location>
    </subcellularLocation>
</comment>
<dbReference type="PROSITE" id="PS51257">
    <property type="entry name" value="PROKAR_LIPOPROTEIN"/>
    <property type="match status" value="1"/>
</dbReference>
<accession>A0A2V3ZXD0</accession>
<evidence type="ECO:0000313" key="8">
    <source>
        <dbReference type="EMBL" id="PXY00986.1"/>
    </source>
</evidence>
<dbReference type="SUPFAM" id="SSF48452">
    <property type="entry name" value="TPR-like"/>
    <property type="match status" value="1"/>
</dbReference>
<dbReference type="RefSeq" id="WP_110360620.1">
    <property type="nucleotide sequence ID" value="NZ_QFLI01000004.1"/>
</dbReference>